<feature type="transmembrane region" description="Helical" evidence="1">
    <location>
        <begin position="277"/>
        <end position="295"/>
    </location>
</feature>
<dbReference type="InterPro" id="IPR029058">
    <property type="entry name" value="AB_hydrolase_fold"/>
</dbReference>
<dbReference type="Proteomes" id="UP000697995">
    <property type="component" value="Unassembled WGS sequence"/>
</dbReference>
<accession>A0ABS1CWA1</accession>
<dbReference type="EMBL" id="NRSG01000063">
    <property type="protein sequence ID" value="MBK1658690.1"/>
    <property type="molecule type" value="Genomic_DNA"/>
</dbReference>
<evidence type="ECO:0000256" key="1">
    <source>
        <dbReference type="SAM" id="Phobius"/>
    </source>
</evidence>
<evidence type="ECO:0000313" key="4">
    <source>
        <dbReference type="Proteomes" id="UP000697995"/>
    </source>
</evidence>
<keyword evidence="1" id="KW-1133">Transmembrane helix</keyword>
<reference evidence="3 4" key="1">
    <citation type="journal article" date="2020" name="Microorganisms">
        <title>Osmotic Adaptation and Compatible Solute Biosynthesis of Phototrophic Bacteria as Revealed from Genome Analyses.</title>
        <authorList>
            <person name="Imhoff J.F."/>
            <person name="Rahn T."/>
            <person name="Kunzel S."/>
            <person name="Keller A."/>
            <person name="Neulinger S.C."/>
        </authorList>
    </citation>
    <scope>NUCLEOTIDE SEQUENCE [LARGE SCALE GENOMIC DNA]</scope>
    <source>
        <strain evidence="3 4">DSM 15382</strain>
    </source>
</reference>
<protein>
    <recommendedName>
        <fullName evidence="2">AB hydrolase-1 domain-containing protein</fullName>
    </recommendedName>
</protein>
<name>A0ABS1CWA1_9PROT</name>
<feature type="domain" description="AB hydrolase-1" evidence="2">
    <location>
        <begin position="32"/>
        <end position="129"/>
    </location>
</feature>
<keyword evidence="4" id="KW-1185">Reference proteome</keyword>
<dbReference type="Gene3D" id="3.40.50.1820">
    <property type="entry name" value="alpha/beta hydrolase"/>
    <property type="match status" value="1"/>
</dbReference>
<evidence type="ECO:0000313" key="3">
    <source>
        <dbReference type="EMBL" id="MBK1658690.1"/>
    </source>
</evidence>
<sequence length="480" mass="49863">MLAPLQGLSVTQMPVGEIPATLYRPAAGGPAPVVVIAHGFAGSRRMMEPFATTLAQAGFIAVTFDFPGHGGNPTPLAGGLSDDAAAAGVLMAALGRVVEAARPLGDGRFALLGHSMAGDIVTRWAIAHPGAEATVGLSLFAKGATPDLPRNLLVIVGAWEPEILQAEARRLVGMAAPGGVVEENVTYGDPATGRARRLVLADGVEHIGVIYARESLEAARAWLNAAFGRSAAGLVDARGPWIGVLLGGLVLLAWPLSRLLPRVEPLAQGGGLPWRRFWVVALLPAVLTPLVLRVVPTHALPLLLGDYLAAHCALYGVLTAALLWRLGAPRPRWPGRPGGAALAAAALAGFAILGIGLAIDRFALAFVPAPHRAWLVPVLLCGTLPWFAADEWAARGPGAARLAYPATKALFLLSLVGAVALDPPRLFFLVIIVPVMLVFLLVFGLLSRWAFRATGSPWPAAAANALALAWAIAATFPVVP</sequence>
<feature type="transmembrane region" description="Helical" evidence="1">
    <location>
        <begin position="401"/>
        <end position="420"/>
    </location>
</feature>
<dbReference type="PANTHER" id="PTHR43194:SF2">
    <property type="entry name" value="PEROXISOMAL MEMBRANE PROTEIN LPX1"/>
    <property type="match status" value="1"/>
</dbReference>
<feature type="transmembrane region" description="Helical" evidence="1">
    <location>
        <begin position="307"/>
        <end position="327"/>
    </location>
</feature>
<keyword evidence="1" id="KW-0812">Transmembrane</keyword>
<feature type="transmembrane region" description="Helical" evidence="1">
    <location>
        <begin position="426"/>
        <end position="446"/>
    </location>
</feature>
<dbReference type="PANTHER" id="PTHR43194">
    <property type="entry name" value="HYDROLASE ALPHA/BETA FOLD FAMILY"/>
    <property type="match status" value="1"/>
</dbReference>
<feature type="transmembrane region" description="Helical" evidence="1">
    <location>
        <begin position="239"/>
        <end position="256"/>
    </location>
</feature>
<dbReference type="InterPro" id="IPR050228">
    <property type="entry name" value="Carboxylesterase_BioH"/>
</dbReference>
<proteinExistence type="predicted"/>
<organism evidence="3 4">
    <name type="scientific">Paracraurococcus ruber</name>
    <dbReference type="NCBI Taxonomy" id="77675"/>
    <lineage>
        <taxon>Bacteria</taxon>
        <taxon>Pseudomonadati</taxon>
        <taxon>Pseudomonadota</taxon>
        <taxon>Alphaproteobacteria</taxon>
        <taxon>Acetobacterales</taxon>
        <taxon>Roseomonadaceae</taxon>
        <taxon>Paracraurococcus</taxon>
    </lineage>
</organism>
<keyword evidence="1" id="KW-0472">Membrane</keyword>
<dbReference type="InterPro" id="IPR000073">
    <property type="entry name" value="AB_hydrolase_1"/>
</dbReference>
<gene>
    <name evidence="3" type="ORF">CKO45_10645</name>
</gene>
<comment type="caution">
    <text evidence="3">The sequence shown here is derived from an EMBL/GenBank/DDBJ whole genome shotgun (WGS) entry which is preliminary data.</text>
</comment>
<feature type="transmembrane region" description="Helical" evidence="1">
    <location>
        <begin position="458"/>
        <end position="479"/>
    </location>
</feature>
<dbReference type="Pfam" id="PF00561">
    <property type="entry name" value="Abhydrolase_1"/>
    <property type="match status" value="1"/>
</dbReference>
<feature type="transmembrane region" description="Helical" evidence="1">
    <location>
        <begin position="371"/>
        <end position="389"/>
    </location>
</feature>
<evidence type="ECO:0000259" key="2">
    <source>
        <dbReference type="Pfam" id="PF00561"/>
    </source>
</evidence>
<dbReference type="SUPFAM" id="SSF53474">
    <property type="entry name" value="alpha/beta-Hydrolases"/>
    <property type="match status" value="1"/>
</dbReference>
<feature type="transmembrane region" description="Helical" evidence="1">
    <location>
        <begin position="339"/>
        <end position="359"/>
    </location>
</feature>